<reference evidence="1 2" key="1">
    <citation type="submission" date="2019-08" db="EMBL/GenBank/DDBJ databases">
        <title>Whole genome of Aphis craccivora.</title>
        <authorList>
            <person name="Voronova N.V."/>
            <person name="Shulinski R.S."/>
            <person name="Bandarenka Y.V."/>
            <person name="Zhorov D.G."/>
            <person name="Warner D."/>
        </authorList>
    </citation>
    <scope>NUCLEOTIDE SEQUENCE [LARGE SCALE GENOMIC DNA]</scope>
    <source>
        <strain evidence="1">180601</strain>
        <tissue evidence="1">Whole Body</tissue>
    </source>
</reference>
<accession>A0A6G0YK65</accession>
<name>A0A6G0YK65_APHCR</name>
<sequence>MCWVLSECAFKQLIRNLFLNYNHTKKSIWLKTGFAWKLPFFLNFFLNFPRAFENYWKFQKMTSSMHQIDSFCYRKPPPKFENEALFQHVLVYTDTQKKNTKHYNYNKIICKSHKTFLDKSVSCGNYLEDVSHTTKTPIKKSKEDENILETMTYLFKKNI</sequence>
<dbReference type="Proteomes" id="UP000478052">
    <property type="component" value="Unassembled WGS sequence"/>
</dbReference>
<protein>
    <submittedName>
        <fullName evidence="1">Uncharacterized protein</fullName>
    </submittedName>
</protein>
<organism evidence="1 2">
    <name type="scientific">Aphis craccivora</name>
    <name type="common">Cowpea aphid</name>
    <dbReference type="NCBI Taxonomy" id="307492"/>
    <lineage>
        <taxon>Eukaryota</taxon>
        <taxon>Metazoa</taxon>
        <taxon>Ecdysozoa</taxon>
        <taxon>Arthropoda</taxon>
        <taxon>Hexapoda</taxon>
        <taxon>Insecta</taxon>
        <taxon>Pterygota</taxon>
        <taxon>Neoptera</taxon>
        <taxon>Paraneoptera</taxon>
        <taxon>Hemiptera</taxon>
        <taxon>Sternorrhyncha</taxon>
        <taxon>Aphidomorpha</taxon>
        <taxon>Aphidoidea</taxon>
        <taxon>Aphididae</taxon>
        <taxon>Aphidini</taxon>
        <taxon>Aphis</taxon>
        <taxon>Aphis</taxon>
    </lineage>
</organism>
<evidence type="ECO:0000313" key="1">
    <source>
        <dbReference type="EMBL" id="KAF0757557.1"/>
    </source>
</evidence>
<dbReference type="AlphaFoldDB" id="A0A6G0YK65"/>
<proteinExistence type="predicted"/>
<keyword evidence="2" id="KW-1185">Reference proteome</keyword>
<gene>
    <name evidence="1" type="ORF">FWK35_00027976</name>
</gene>
<dbReference type="EMBL" id="VUJU01003542">
    <property type="protein sequence ID" value="KAF0757557.1"/>
    <property type="molecule type" value="Genomic_DNA"/>
</dbReference>
<evidence type="ECO:0000313" key="2">
    <source>
        <dbReference type="Proteomes" id="UP000478052"/>
    </source>
</evidence>
<comment type="caution">
    <text evidence="1">The sequence shown here is derived from an EMBL/GenBank/DDBJ whole genome shotgun (WGS) entry which is preliminary data.</text>
</comment>